<dbReference type="InterPro" id="IPR018060">
    <property type="entry name" value="HTH_AraC"/>
</dbReference>
<name>A0A9X2VZI3_9SPHN</name>
<evidence type="ECO:0000313" key="2">
    <source>
        <dbReference type="EMBL" id="MCT2558007.1"/>
    </source>
</evidence>
<proteinExistence type="predicted"/>
<reference evidence="2" key="1">
    <citation type="submission" date="2022-09" db="EMBL/GenBank/DDBJ databases">
        <title>The genome sequence of Tsuneonella sp. YG55.</title>
        <authorList>
            <person name="Liu Y."/>
        </authorList>
    </citation>
    <scope>NUCLEOTIDE SEQUENCE</scope>
    <source>
        <strain evidence="2">YG55</strain>
    </source>
</reference>
<dbReference type="PROSITE" id="PS01124">
    <property type="entry name" value="HTH_ARAC_FAMILY_2"/>
    <property type="match status" value="1"/>
</dbReference>
<dbReference type="Pfam" id="PF12833">
    <property type="entry name" value="HTH_18"/>
    <property type="match status" value="1"/>
</dbReference>
<evidence type="ECO:0000313" key="3">
    <source>
        <dbReference type="Proteomes" id="UP001142648"/>
    </source>
</evidence>
<accession>A0A9X2VZI3</accession>
<dbReference type="GO" id="GO:0003700">
    <property type="term" value="F:DNA-binding transcription factor activity"/>
    <property type="evidence" value="ECO:0007669"/>
    <property type="project" value="InterPro"/>
</dbReference>
<protein>
    <submittedName>
        <fullName evidence="2">Helix-turn-helix domain-containing protein</fullName>
    </submittedName>
</protein>
<feature type="domain" description="HTH araC/xylS-type" evidence="1">
    <location>
        <begin position="163"/>
        <end position="263"/>
    </location>
</feature>
<keyword evidence="3" id="KW-1185">Reference proteome</keyword>
<gene>
    <name evidence="2" type="ORF">N0B51_03330</name>
</gene>
<organism evidence="2 3">
    <name type="scientific">Tsuneonella litorea</name>
    <dbReference type="NCBI Taxonomy" id="2976475"/>
    <lineage>
        <taxon>Bacteria</taxon>
        <taxon>Pseudomonadati</taxon>
        <taxon>Pseudomonadota</taxon>
        <taxon>Alphaproteobacteria</taxon>
        <taxon>Sphingomonadales</taxon>
        <taxon>Erythrobacteraceae</taxon>
        <taxon>Tsuneonella</taxon>
    </lineage>
</organism>
<dbReference type="SMART" id="SM00342">
    <property type="entry name" value="HTH_ARAC"/>
    <property type="match status" value="1"/>
</dbReference>
<evidence type="ECO:0000259" key="1">
    <source>
        <dbReference type="PROSITE" id="PS01124"/>
    </source>
</evidence>
<dbReference type="GO" id="GO:0043565">
    <property type="term" value="F:sequence-specific DNA binding"/>
    <property type="evidence" value="ECO:0007669"/>
    <property type="project" value="InterPro"/>
</dbReference>
<dbReference type="Proteomes" id="UP001142648">
    <property type="component" value="Unassembled WGS sequence"/>
</dbReference>
<comment type="caution">
    <text evidence="2">The sequence shown here is derived from an EMBL/GenBank/DDBJ whole genome shotgun (WGS) entry which is preliminary data.</text>
</comment>
<dbReference type="Gene3D" id="1.10.10.60">
    <property type="entry name" value="Homeodomain-like"/>
    <property type="match status" value="1"/>
</dbReference>
<sequence length="294" mass="32856">MTDQPRITVRFFRLSEELQPYFTALYLTVIDARDGLVADHLHPEWAAMRFTEGPPPIACIGPGELVPQWPFVGSGPTSKATHFAVRTSRVWGLGLQPAGWARFASGSAAALANRTVDGSAHPAFATFAAILPQIIACKDGDEAKAQLVNAHLLAHGGRADRREDAIFACQEALRDPALGEVAALQERLGMPVKTLERFCRRYFGFPPKLLLRRQRFARSLAQFMLDPSMSWIDALDGQYHDQAQFVREFREFMGMLPSEYSRMPHPIVQPIMRQRMVDQGAAEPLDLPTVARFR</sequence>
<dbReference type="EMBL" id="JAOAMV010000001">
    <property type="protein sequence ID" value="MCT2558007.1"/>
    <property type="molecule type" value="Genomic_DNA"/>
</dbReference>
<dbReference type="RefSeq" id="WP_259960755.1">
    <property type="nucleotide sequence ID" value="NZ_JAOAMV010000001.1"/>
</dbReference>
<dbReference type="AlphaFoldDB" id="A0A9X2VZI3"/>